<dbReference type="PANTHER" id="PTHR46333:SF5">
    <property type="entry name" value="TRANSGLUTAMINASE-LIKE DOMAIN-CONTAINING PROTEIN"/>
    <property type="match status" value="1"/>
</dbReference>
<sequence length="659" mass="71072">MADIEEPRFNSLAERIAALNAQKNFTSPSGKRAPPPPPPNRPPRVPSQTTTQAASPPLNGNSQVTTPAIPARPAKKAPPALPQRSNTDTENDLPSLPQRSSAAPPLPRRDSEQTSPALPARRPSTQSLTVAGRRNSNESVRSHVSSMSSLSLNQTTGRKLPPPLAQANLPPLPPSRREREKSLANDIEEARTANTAKVVKAPLLPKRSMPALPQTDNARPSLPPRLPSRPARSPGLNGAEEPAPALPTRRLPPPPAKFIRTIPEVSGNNAGGTPADPSNAAPPPIPVASRPSAAQIDAVVSQGATQQTASCLICRDFSGPDSVAAQYPSSVIDRNDPIGHLAHVLCSPFSSLTDKARAIFTWLHHNIDYDAEGFFSGCIARGTASDTVFSGRAVCEGYARVYEAIAKRAGLECIVVGGHGKGYGFAPVKEGQPPPPRNASGHAWNAVRIDGGKWKLLDSCWGAGHLSGNAYKRSFSPHEFTSSNEVFGMKHFPEDSRHFFREDGRIPTWEEYVLGPTKGERAGWSSNAIDEGICEWNSSPAEKKIPAYSGEIVRFQFAKLCEHWTSERNGQGKPKLLAMLIHGVQGKETDYVPLDCDGFWWWCDIAGRDLGKPGETVQLIGFNTLGGEDARGVTKAEFLSRKGKWGSMSWSVFVTWDLV</sequence>
<dbReference type="Gene3D" id="3.10.620.30">
    <property type="match status" value="1"/>
</dbReference>
<dbReference type="PANTHER" id="PTHR46333">
    <property type="entry name" value="CYTOKINESIS PROTEIN 3"/>
    <property type="match status" value="1"/>
</dbReference>
<dbReference type="InterPro" id="IPR052557">
    <property type="entry name" value="CAP/Cytokinesis_protein"/>
</dbReference>
<dbReference type="Pfam" id="PF01841">
    <property type="entry name" value="Transglut_core"/>
    <property type="match status" value="1"/>
</dbReference>
<gene>
    <name evidence="3" type="ORF">VMCG_02650</name>
</gene>
<feature type="compositionally biased region" description="Low complexity" evidence="1">
    <location>
        <begin position="133"/>
        <end position="153"/>
    </location>
</feature>
<comment type="caution">
    <text evidence="3">The sequence shown here is derived from an EMBL/GenBank/DDBJ whole genome shotgun (WGS) entry which is preliminary data.</text>
</comment>
<feature type="domain" description="Transglutaminase-like" evidence="2">
    <location>
        <begin position="387"/>
        <end position="461"/>
    </location>
</feature>
<evidence type="ECO:0000256" key="1">
    <source>
        <dbReference type="SAM" id="MobiDB-lite"/>
    </source>
</evidence>
<dbReference type="SMART" id="SM00460">
    <property type="entry name" value="TGc"/>
    <property type="match status" value="1"/>
</dbReference>
<feature type="compositionally biased region" description="Polar residues" evidence="1">
    <location>
        <begin position="48"/>
        <end position="66"/>
    </location>
</feature>
<protein>
    <recommendedName>
        <fullName evidence="2">Transglutaminase-like domain-containing protein</fullName>
    </recommendedName>
</protein>
<dbReference type="InterPro" id="IPR002931">
    <property type="entry name" value="Transglutaminase-like"/>
</dbReference>
<dbReference type="GO" id="GO:0005737">
    <property type="term" value="C:cytoplasm"/>
    <property type="evidence" value="ECO:0007669"/>
    <property type="project" value="TreeGrafter"/>
</dbReference>
<evidence type="ECO:0000313" key="4">
    <source>
        <dbReference type="Proteomes" id="UP000283895"/>
    </source>
</evidence>
<keyword evidence="4" id="KW-1185">Reference proteome</keyword>
<name>A0A423X1B3_9PEZI</name>
<feature type="compositionally biased region" description="Basic and acidic residues" evidence="1">
    <location>
        <begin position="175"/>
        <end position="191"/>
    </location>
</feature>
<feature type="compositionally biased region" description="Pro residues" evidence="1">
    <location>
        <begin position="160"/>
        <end position="174"/>
    </location>
</feature>
<dbReference type="SUPFAM" id="SSF54001">
    <property type="entry name" value="Cysteine proteinases"/>
    <property type="match status" value="1"/>
</dbReference>
<dbReference type="STRING" id="356882.A0A423X1B3"/>
<evidence type="ECO:0000259" key="2">
    <source>
        <dbReference type="SMART" id="SM00460"/>
    </source>
</evidence>
<reference evidence="3 4" key="1">
    <citation type="submission" date="2015-09" db="EMBL/GenBank/DDBJ databases">
        <title>Host preference determinants of Valsa canker pathogens revealed by comparative genomics.</title>
        <authorList>
            <person name="Yin Z."/>
            <person name="Huang L."/>
        </authorList>
    </citation>
    <scope>NUCLEOTIDE SEQUENCE [LARGE SCALE GENOMIC DNA]</scope>
    <source>
        <strain evidence="3 4">03-1</strain>
    </source>
</reference>
<organism evidence="3 4">
    <name type="scientific">Cytospora schulzeri</name>
    <dbReference type="NCBI Taxonomy" id="448051"/>
    <lineage>
        <taxon>Eukaryota</taxon>
        <taxon>Fungi</taxon>
        <taxon>Dikarya</taxon>
        <taxon>Ascomycota</taxon>
        <taxon>Pezizomycotina</taxon>
        <taxon>Sordariomycetes</taxon>
        <taxon>Sordariomycetidae</taxon>
        <taxon>Diaporthales</taxon>
        <taxon>Cytosporaceae</taxon>
        <taxon>Cytospora</taxon>
    </lineage>
</organism>
<evidence type="ECO:0000313" key="3">
    <source>
        <dbReference type="EMBL" id="ROW09562.1"/>
    </source>
</evidence>
<proteinExistence type="predicted"/>
<dbReference type="EMBL" id="LKEA01000004">
    <property type="protein sequence ID" value="ROW09562.1"/>
    <property type="molecule type" value="Genomic_DNA"/>
</dbReference>
<dbReference type="OrthoDB" id="6129702at2759"/>
<dbReference type="Proteomes" id="UP000283895">
    <property type="component" value="Unassembled WGS sequence"/>
</dbReference>
<feature type="region of interest" description="Disordered" evidence="1">
    <location>
        <begin position="17"/>
        <end position="291"/>
    </location>
</feature>
<accession>A0A423X1B3</accession>
<dbReference type="InterPro" id="IPR038765">
    <property type="entry name" value="Papain-like_cys_pep_sf"/>
</dbReference>
<feature type="compositionally biased region" description="Pro residues" evidence="1">
    <location>
        <begin position="33"/>
        <end position="45"/>
    </location>
</feature>
<dbReference type="AlphaFoldDB" id="A0A423X1B3"/>